<evidence type="ECO:0000256" key="7">
    <source>
        <dbReference type="ARBA" id="ARBA00022692"/>
    </source>
</evidence>
<evidence type="ECO:0000256" key="8">
    <source>
        <dbReference type="ARBA" id="ARBA00022741"/>
    </source>
</evidence>
<feature type="transmembrane region" description="Helical" evidence="15">
    <location>
        <begin position="160"/>
        <end position="183"/>
    </location>
</feature>
<sequence>MGTKLWLAIVSLLLVVFTFSLVVQAQQIKSFFYDQQARFYIYEAEEIVTYFGKAAPYEVINERLLLHTRFLGASIIITDLKGKYLYHQPAPGRHKEQINLEQSLLNQVFTGSNTVFSGRVSGVTEDVFLAAVPLKKEGKISGAVIIYSPLSSLKQQINKMSGIAILAGLLGIIMTTFLSMFIFRKFIHPLIEMDKAAKAIAEGDFGKQLAVDSNDEVGRLAHSLNRMSAELKEKIEAIERLDRLRQELLSDVSHELRTPLTVIQGFAEALHDDMVKSREQEKFYLRNIVDESGRLRDLVNDILKLKSMEAGIVDEMEYVVLNKLIHITAERMKQIAVVRDIEIVTSLPAQGITVLGNIDRLKQVLTNLLDNAIKHSNPGGTVTVELGEQAGWALLAVKDTGPGIPPEDLENIWERFYKTDKSRSRHGAGAGLGLAIVKKIVEVHQGRVEVASELGKGAVFTVYLPLNQEVEEE</sequence>
<evidence type="ECO:0000313" key="19">
    <source>
        <dbReference type="Proteomes" id="UP000183997"/>
    </source>
</evidence>
<dbReference type="InterPro" id="IPR003594">
    <property type="entry name" value="HATPase_dom"/>
</dbReference>
<evidence type="ECO:0000256" key="13">
    <source>
        <dbReference type="ARBA" id="ARBA00023136"/>
    </source>
</evidence>
<dbReference type="STRING" id="1121421.SAMN02745123_03929"/>
<keyword evidence="13 15" id="KW-0472">Membrane</keyword>
<feature type="domain" description="Histidine kinase" evidence="16">
    <location>
        <begin position="251"/>
        <end position="468"/>
    </location>
</feature>
<keyword evidence="11 15" id="KW-1133">Transmembrane helix</keyword>
<dbReference type="PROSITE" id="PS50109">
    <property type="entry name" value="HIS_KIN"/>
    <property type="match status" value="1"/>
</dbReference>
<feature type="domain" description="HAMP" evidence="17">
    <location>
        <begin position="184"/>
        <end position="236"/>
    </location>
</feature>
<organism evidence="18 19">
    <name type="scientific">Desulforamulus aeronauticus DSM 10349</name>
    <dbReference type="NCBI Taxonomy" id="1121421"/>
    <lineage>
        <taxon>Bacteria</taxon>
        <taxon>Bacillati</taxon>
        <taxon>Bacillota</taxon>
        <taxon>Clostridia</taxon>
        <taxon>Eubacteriales</taxon>
        <taxon>Peptococcaceae</taxon>
        <taxon>Desulforamulus</taxon>
    </lineage>
</organism>
<dbReference type="InterPro" id="IPR003661">
    <property type="entry name" value="HisK_dim/P_dom"/>
</dbReference>
<evidence type="ECO:0000256" key="15">
    <source>
        <dbReference type="SAM" id="Phobius"/>
    </source>
</evidence>
<evidence type="ECO:0000256" key="6">
    <source>
        <dbReference type="ARBA" id="ARBA00022679"/>
    </source>
</evidence>
<dbReference type="FunFam" id="3.30.565.10:FF:000006">
    <property type="entry name" value="Sensor histidine kinase WalK"/>
    <property type="match status" value="1"/>
</dbReference>
<dbReference type="SUPFAM" id="SSF158472">
    <property type="entry name" value="HAMP domain-like"/>
    <property type="match status" value="1"/>
</dbReference>
<name>A0A1M6X7G6_9FIRM</name>
<feature type="coiled-coil region" evidence="14">
    <location>
        <begin position="221"/>
        <end position="251"/>
    </location>
</feature>
<dbReference type="InterPro" id="IPR036890">
    <property type="entry name" value="HATPase_C_sf"/>
</dbReference>
<dbReference type="SUPFAM" id="SSF47384">
    <property type="entry name" value="Homodimeric domain of signal transducing histidine kinase"/>
    <property type="match status" value="1"/>
</dbReference>
<comment type="catalytic activity">
    <reaction evidence="1">
        <text>ATP + protein L-histidine = ADP + protein N-phospho-L-histidine.</text>
        <dbReference type="EC" id="2.7.13.3"/>
    </reaction>
</comment>
<dbReference type="PRINTS" id="PR00344">
    <property type="entry name" value="BCTRLSENSOR"/>
</dbReference>
<dbReference type="CDD" id="cd00075">
    <property type="entry name" value="HATPase"/>
    <property type="match status" value="1"/>
</dbReference>
<accession>A0A1M6X7G6</accession>
<dbReference type="EMBL" id="FRAR01000040">
    <property type="protein sequence ID" value="SHL01799.1"/>
    <property type="molecule type" value="Genomic_DNA"/>
</dbReference>
<keyword evidence="12" id="KW-0902">Two-component regulatory system</keyword>
<evidence type="ECO:0000256" key="2">
    <source>
        <dbReference type="ARBA" id="ARBA00004651"/>
    </source>
</evidence>
<dbReference type="CDD" id="cd00082">
    <property type="entry name" value="HisKA"/>
    <property type="match status" value="1"/>
</dbReference>
<dbReference type="PROSITE" id="PS50885">
    <property type="entry name" value="HAMP"/>
    <property type="match status" value="1"/>
</dbReference>
<dbReference type="Proteomes" id="UP000183997">
    <property type="component" value="Unassembled WGS sequence"/>
</dbReference>
<dbReference type="CDD" id="cd06225">
    <property type="entry name" value="HAMP"/>
    <property type="match status" value="1"/>
</dbReference>
<evidence type="ECO:0000313" key="18">
    <source>
        <dbReference type="EMBL" id="SHL01799.1"/>
    </source>
</evidence>
<dbReference type="FunFam" id="1.10.287.130:FF:000001">
    <property type="entry name" value="Two-component sensor histidine kinase"/>
    <property type="match status" value="1"/>
</dbReference>
<comment type="subcellular location">
    <subcellularLocation>
        <location evidence="2">Cell membrane</location>
        <topology evidence="2">Multi-pass membrane protein</topology>
    </subcellularLocation>
</comment>
<evidence type="ECO:0000256" key="3">
    <source>
        <dbReference type="ARBA" id="ARBA00012438"/>
    </source>
</evidence>
<dbReference type="AlphaFoldDB" id="A0A1M6X7G6"/>
<dbReference type="SUPFAM" id="SSF55874">
    <property type="entry name" value="ATPase domain of HSP90 chaperone/DNA topoisomerase II/histidine kinase"/>
    <property type="match status" value="1"/>
</dbReference>
<dbReference type="SUPFAM" id="SSF103190">
    <property type="entry name" value="Sensory domain-like"/>
    <property type="match status" value="1"/>
</dbReference>
<dbReference type="Pfam" id="PF02518">
    <property type="entry name" value="HATPase_c"/>
    <property type="match status" value="1"/>
</dbReference>
<dbReference type="InterPro" id="IPR050398">
    <property type="entry name" value="HssS/ArlS-like"/>
</dbReference>
<dbReference type="InterPro" id="IPR036097">
    <property type="entry name" value="HisK_dim/P_sf"/>
</dbReference>
<keyword evidence="14" id="KW-0175">Coiled coil</keyword>
<keyword evidence="8" id="KW-0547">Nucleotide-binding</keyword>
<dbReference type="Pfam" id="PF00672">
    <property type="entry name" value="HAMP"/>
    <property type="match status" value="1"/>
</dbReference>
<dbReference type="Pfam" id="PF00512">
    <property type="entry name" value="HisKA"/>
    <property type="match status" value="1"/>
</dbReference>
<keyword evidence="10" id="KW-0067">ATP-binding</keyword>
<dbReference type="Gene3D" id="6.10.340.10">
    <property type="match status" value="1"/>
</dbReference>
<keyword evidence="7 15" id="KW-0812">Transmembrane</keyword>
<dbReference type="SMART" id="SM00304">
    <property type="entry name" value="HAMP"/>
    <property type="match status" value="1"/>
</dbReference>
<dbReference type="EC" id="2.7.13.3" evidence="3"/>
<dbReference type="Gene3D" id="3.30.565.10">
    <property type="entry name" value="Histidine kinase-like ATPase, C-terminal domain"/>
    <property type="match status" value="1"/>
</dbReference>
<evidence type="ECO:0000256" key="5">
    <source>
        <dbReference type="ARBA" id="ARBA00022553"/>
    </source>
</evidence>
<keyword evidence="6" id="KW-0808">Transferase</keyword>
<dbReference type="SMART" id="SM00387">
    <property type="entry name" value="HATPase_c"/>
    <property type="match status" value="1"/>
</dbReference>
<proteinExistence type="predicted"/>
<evidence type="ECO:0000256" key="11">
    <source>
        <dbReference type="ARBA" id="ARBA00022989"/>
    </source>
</evidence>
<keyword evidence="19" id="KW-1185">Reference proteome</keyword>
<dbReference type="Gene3D" id="1.10.287.130">
    <property type="match status" value="1"/>
</dbReference>
<evidence type="ECO:0000256" key="4">
    <source>
        <dbReference type="ARBA" id="ARBA00022475"/>
    </source>
</evidence>
<keyword evidence="9 18" id="KW-0418">Kinase</keyword>
<protein>
    <recommendedName>
        <fullName evidence="3">histidine kinase</fullName>
        <ecNumber evidence="3">2.7.13.3</ecNumber>
    </recommendedName>
</protein>
<dbReference type="PANTHER" id="PTHR45528">
    <property type="entry name" value="SENSOR HISTIDINE KINASE CPXA"/>
    <property type="match status" value="1"/>
</dbReference>
<evidence type="ECO:0000256" key="12">
    <source>
        <dbReference type="ARBA" id="ARBA00023012"/>
    </source>
</evidence>
<dbReference type="InterPro" id="IPR003660">
    <property type="entry name" value="HAMP_dom"/>
</dbReference>
<dbReference type="InterPro" id="IPR004358">
    <property type="entry name" value="Sig_transdc_His_kin-like_C"/>
</dbReference>
<evidence type="ECO:0000259" key="16">
    <source>
        <dbReference type="PROSITE" id="PS50109"/>
    </source>
</evidence>
<dbReference type="GO" id="GO:0005524">
    <property type="term" value="F:ATP binding"/>
    <property type="evidence" value="ECO:0007669"/>
    <property type="project" value="UniProtKB-KW"/>
</dbReference>
<dbReference type="GO" id="GO:0000155">
    <property type="term" value="F:phosphorelay sensor kinase activity"/>
    <property type="evidence" value="ECO:0007669"/>
    <property type="project" value="InterPro"/>
</dbReference>
<evidence type="ECO:0000259" key="17">
    <source>
        <dbReference type="PROSITE" id="PS50885"/>
    </source>
</evidence>
<evidence type="ECO:0000256" key="9">
    <source>
        <dbReference type="ARBA" id="ARBA00022777"/>
    </source>
</evidence>
<reference evidence="19" key="1">
    <citation type="submission" date="2016-11" db="EMBL/GenBank/DDBJ databases">
        <authorList>
            <person name="Varghese N."/>
            <person name="Submissions S."/>
        </authorList>
    </citation>
    <scope>NUCLEOTIDE SEQUENCE [LARGE SCALE GENOMIC DNA]</scope>
    <source>
        <strain evidence="19">DSM 10349</strain>
    </source>
</reference>
<evidence type="ECO:0000256" key="10">
    <source>
        <dbReference type="ARBA" id="ARBA00022840"/>
    </source>
</evidence>
<dbReference type="GO" id="GO:0005886">
    <property type="term" value="C:plasma membrane"/>
    <property type="evidence" value="ECO:0007669"/>
    <property type="project" value="UniProtKB-SubCell"/>
</dbReference>
<dbReference type="SMART" id="SM00388">
    <property type="entry name" value="HisKA"/>
    <property type="match status" value="1"/>
</dbReference>
<gene>
    <name evidence="18" type="ORF">SAMN02745123_03929</name>
</gene>
<keyword evidence="4" id="KW-1003">Cell membrane</keyword>
<dbReference type="PANTHER" id="PTHR45528:SF1">
    <property type="entry name" value="SENSOR HISTIDINE KINASE CPXA"/>
    <property type="match status" value="1"/>
</dbReference>
<dbReference type="InterPro" id="IPR029151">
    <property type="entry name" value="Sensor-like_sf"/>
</dbReference>
<evidence type="ECO:0000256" key="14">
    <source>
        <dbReference type="SAM" id="Coils"/>
    </source>
</evidence>
<evidence type="ECO:0000256" key="1">
    <source>
        <dbReference type="ARBA" id="ARBA00000085"/>
    </source>
</evidence>
<keyword evidence="5" id="KW-0597">Phosphoprotein</keyword>
<dbReference type="InterPro" id="IPR005467">
    <property type="entry name" value="His_kinase_dom"/>
</dbReference>